<dbReference type="AlphaFoldDB" id="A0A813VU92"/>
<comment type="caution">
    <text evidence="1">The sequence shown here is derived from an EMBL/GenBank/DDBJ whole genome shotgun (WGS) entry which is preliminary data.</text>
</comment>
<protein>
    <submittedName>
        <fullName evidence="1">Uncharacterized protein</fullName>
    </submittedName>
</protein>
<organism evidence="1 2">
    <name type="scientific">Brachionus calyciflorus</name>
    <dbReference type="NCBI Taxonomy" id="104777"/>
    <lineage>
        <taxon>Eukaryota</taxon>
        <taxon>Metazoa</taxon>
        <taxon>Spiralia</taxon>
        <taxon>Gnathifera</taxon>
        <taxon>Rotifera</taxon>
        <taxon>Eurotatoria</taxon>
        <taxon>Monogononta</taxon>
        <taxon>Pseudotrocha</taxon>
        <taxon>Ploima</taxon>
        <taxon>Brachionidae</taxon>
        <taxon>Brachionus</taxon>
    </lineage>
</organism>
<accession>A0A813VU92</accession>
<evidence type="ECO:0000313" key="1">
    <source>
        <dbReference type="EMBL" id="CAF0842699.1"/>
    </source>
</evidence>
<evidence type="ECO:0000313" key="2">
    <source>
        <dbReference type="Proteomes" id="UP000663879"/>
    </source>
</evidence>
<proteinExistence type="predicted"/>
<dbReference type="EMBL" id="CAJNOC010001184">
    <property type="protein sequence ID" value="CAF0842699.1"/>
    <property type="molecule type" value="Genomic_DNA"/>
</dbReference>
<gene>
    <name evidence="1" type="ORF">OXX778_LOCUS8539</name>
</gene>
<keyword evidence="2" id="KW-1185">Reference proteome</keyword>
<dbReference type="OrthoDB" id="10303318at2759"/>
<dbReference type="Proteomes" id="UP000663879">
    <property type="component" value="Unassembled WGS sequence"/>
</dbReference>
<reference evidence="1" key="1">
    <citation type="submission" date="2021-02" db="EMBL/GenBank/DDBJ databases">
        <authorList>
            <person name="Nowell W R."/>
        </authorList>
    </citation>
    <scope>NUCLEOTIDE SEQUENCE</scope>
    <source>
        <strain evidence="1">Ploen Becks lab</strain>
    </source>
</reference>
<sequence>MRSYKKQIFDNHEAKNCVGSSKDRAPTNGGWIELWERETGRSRRTCSFLGCSEDAEVGGHIFVRDDQGRPIKKIFIAAICYSCNNSKPEYFGLKKNTACVEIID</sequence>
<name>A0A813VU92_9BILA</name>